<comment type="caution">
    <text evidence="1">The sequence shown here is derived from an EMBL/GenBank/DDBJ whole genome shotgun (WGS) entry which is preliminary data.</text>
</comment>
<dbReference type="Proteomes" id="UP000596742">
    <property type="component" value="Unassembled WGS sequence"/>
</dbReference>
<protein>
    <submittedName>
        <fullName evidence="1">Uncharacterized protein</fullName>
    </submittedName>
</protein>
<name>A0A8B6DPK3_MYTGA</name>
<organism evidence="1 2">
    <name type="scientific">Mytilus galloprovincialis</name>
    <name type="common">Mediterranean mussel</name>
    <dbReference type="NCBI Taxonomy" id="29158"/>
    <lineage>
        <taxon>Eukaryota</taxon>
        <taxon>Metazoa</taxon>
        <taxon>Spiralia</taxon>
        <taxon>Lophotrochozoa</taxon>
        <taxon>Mollusca</taxon>
        <taxon>Bivalvia</taxon>
        <taxon>Autobranchia</taxon>
        <taxon>Pteriomorphia</taxon>
        <taxon>Mytilida</taxon>
        <taxon>Mytiloidea</taxon>
        <taxon>Mytilidae</taxon>
        <taxon>Mytilinae</taxon>
        <taxon>Mytilus</taxon>
    </lineage>
</organism>
<gene>
    <name evidence="1" type="ORF">MGAL_10B046082</name>
</gene>
<reference evidence="1" key="1">
    <citation type="submission" date="2018-11" db="EMBL/GenBank/DDBJ databases">
        <authorList>
            <person name="Alioto T."/>
            <person name="Alioto T."/>
        </authorList>
    </citation>
    <scope>NUCLEOTIDE SEQUENCE</scope>
</reference>
<accession>A0A8B6DPK3</accession>
<dbReference type="EMBL" id="UYJE01003897">
    <property type="protein sequence ID" value="VDI23249.1"/>
    <property type="molecule type" value="Genomic_DNA"/>
</dbReference>
<evidence type="ECO:0000313" key="2">
    <source>
        <dbReference type="Proteomes" id="UP000596742"/>
    </source>
</evidence>
<sequence>MASVLHLTSGMQCVLCVDIKADLSAADNIDDFQDYIDKISALRNQECVNKNTANTLLSCEHREHKCGTINGDVVLRQAYFGVDIPTTVTISGCLKVENGTEAGCSKDLNMLNENREILVNFLNDKIGSLNMQTSNFTEGQICIIRLPYGTGGNEEVQNKSAPISTGYGKNTSVISRFKLILTLSTLFVYFAVL</sequence>
<keyword evidence="2" id="KW-1185">Reference proteome</keyword>
<dbReference type="OrthoDB" id="6176586at2759"/>
<dbReference type="AlphaFoldDB" id="A0A8B6DPK3"/>
<proteinExistence type="predicted"/>
<evidence type="ECO:0000313" key="1">
    <source>
        <dbReference type="EMBL" id="VDI23249.1"/>
    </source>
</evidence>